<dbReference type="STRING" id="763665.A0A2G5BH28"/>
<dbReference type="GO" id="GO:0016020">
    <property type="term" value="C:membrane"/>
    <property type="evidence" value="ECO:0007669"/>
    <property type="project" value="TreeGrafter"/>
</dbReference>
<gene>
    <name evidence="6" type="ORF">COEREDRAFT_20930</name>
</gene>
<dbReference type="PROSITE" id="PS00061">
    <property type="entry name" value="ADH_SHORT"/>
    <property type="match status" value="1"/>
</dbReference>
<evidence type="ECO:0000256" key="2">
    <source>
        <dbReference type="ARBA" id="ARBA00022857"/>
    </source>
</evidence>
<name>A0A2G5BH28_COERN</name>
<accession>A0A2G5BH28</accession>
<dbReference type="Gene3D" id="3.40.50.720">
    <property type="entry name" value="NAD(P)-binding Rossmann-like Domain"/>
    <property type="match status" value="1"/>
</dbReference>
<sequence length="275" mass="29354">VVIVGASTGIGQSLALEYARKGANLLICARRAAELEQVAAECQALGGKAVYKVVGDITLRETQVALRDAAANSMENGVDYLVLNAGAISVQQIIDLWDMRNESNTGLCDTVHDNAVERADQAMRQIMEVNVMAPATLAGLFLPIVAKNRGSIVVLSSMAGLIAAPTRSLYSASKHAVSAFFTALRMEVGQLGVAVTIVYPGTVDTDLRQSAVDKSSTPVAGSSSGKMSPQSCAQQIVRAAALRQPTLITPLPYRIGVWMYSFAPRFIEYMAKRKY</sequence>
<keyword evidence="7" id="KW-1185">Reference proteome</keyword>
<feature type="non-terminal residue" evidence="6">
    <location>
        <position position="275"/>
    </location>
</feature>
<comment type="similarity">
    <text evidence="1 5">Belongs to the short-chain dehydrogenases/reductases (SDR) family.</text>
</comment>
<dbReference type="Proteomes" id="UP000242474">
    <property type="component" value="Unassembled WGS sequence"/>
</dbReference>
<dbReference type="InterPro" id="IPR036291">
    <property type="entry name" value="NAD(P)-bd_dom_sf"/>
</dbReference>
<evidence type="ECO:0000256" key="5">
    <source>
        <dbReference type="RuleBase" id="RU000363"/>
    </source>
</evidence>
<dbReference type="Pfam" id="PF00106">
    <property type="entry name" value="adh_short"/>
    <property type="match status" value="1"/>
</dbReference>
<dbReference type="InterPro" id="IPR002347">
    <property type="entry name" value="SDR_fam"/>
</dbReference>
<evidence type="ECO:0000313" key="6">
    <source>
        <dbReference type="EMBL" id="PIA18328.1"/>
    </source>
</evidence>
<reference evidence="6 7" key="1">
    <citation type="journal article" date="2015" name="Genome Biol. Evol.">
        <title>Phylogenomic analyses indicate that early fungi evolved digesting cell walls of algal ancestors of land plants.</title>
        <authorList>
            <person name="Chang Y."/>
            <person name="Wang S."/>
            <person name="Sekimoto S."/>
            <person name="Aerts A.L."/>
            <person name="Choi C."/>
            <person name="Clum A."/>
            <person name="LaButti K.M."/>
            <person name="Lindquist E.A."/>
            <person name="Yee Ngan C."/>
            <person name="Ohm R.A."/>
            <person name="Salamov A.A."/>
            <person name="Grigoriev I.V."/>
            <person name="Spatafora J.W."/>
            <person name="Berbee M.L."/>
        </authorList>
    </citation>
    <scope>NUCLEOTIDE SEQUENCE [LARGE SCALE GENOMIC DNA]</scope>
    <source>
        <strain evidence="6 7">NRRL 1564</strain>
    </source>
</reference>
<dbReference type="InterPro" id="IPR020904">
    <property type="entry name" value="Sc_DH/Rdtase_CS"/>
</dbReference>
<dbReference type="PANTHER" id="PTHR44196:SF1">
    <property type="entry name" value="DEHYDROGENASE_REDUCTASE SDR FAMILY MEMBER 7B"/>
    <property type="match status" value="1"/>
</dbReference>
<comment type="function">
    <text evidence="4">Putative oxidoreductase.</text>
</comment>
<dbReference type="OrthoDB" id="1933717at2759"/>
<organism evidence="6 7">
    <name type="scientific">Coemansia reversa (strain ATCC 12441 / NRRL 1564)</name>
    <dbReference type="NCBI Taxonomy" id="763665"/>
    <lineage>
        <taxon>Eukaryota</taxon>
        <taxon>Fungi</taxon>
        <taxon>Fungi incertae sedis</taxon>
        <taxon>Zoopagomycota</taxon>
        <taxon>Kickxellomycotina</taxon>
        <taxon>Kickxellomycetes</taxon>
        <taxon>Kickxellales</taxon>
        <taxon>Kickxellaceae</taxon>
        <taxon>Coemansia</taxon>
    </lineage>
</organism>
<dbReference type="GO" id="GO:0016491">
    <property type="term" value="F:oxidoreductase activity"/>
    <property type="evidence" value="ECO:0007669"/>
    <property type="project" value="UniProtKB-KW"/>
</dbReference>
<evidence type="ECO:0000313" key="7">
    <source>
        <dbReference type="Proteomes" id="UP000242474"/>
    </source>
</evidence>
<evidence type="ECO:0000256" key="3">
    <source>
        <dbReference type="ARBA" id="ARBA00023002"/>
    </source>
</evidence>
<dbReference type="PRINTS" id="PR00081">
    <property type="entry name" value="GDHRDH"/>
</dbReference>
<evidence type="ECO:0000256" key="1">
    <source>
        <dbReference type="ARBA" id="ARBA00006484"/>
    </source>
</evidence>
<proteinExistence type="inferred from homology"/>
<feature type="non-terminal residue" evidence="6">
    <location>
        <position position="1"/>
    </location>
</feature>
<keyword evidence="3" id="KW-0560">Oxidoreductase</keyword>
<evidence type="ECO:0000256" key="4">
    <source>
        <dbReference type="ARBA" id="ARBA00037096"/>
    </source>
</evidence>
<protein>
    <submittedName>
        <fullName evidence="6">NAD(P)-binding protein</fullName>
    </submittedName>
</protein>
<dbReference type="AlphaFoldDB" id="A0A2G5BH28"/>
<dbReference type="PANTHER" id="PTHR44196">
    <property type="entry name" value="DEHYDROGENASE/REDUCTASE SDR FAMILY MEMBER 7B"/>
    <property type="match status" value="1"/>
</dbReference>
<dbReference type="PRINTS" id="PR00080">
    <property type="entry name" value="SDRFAMILY"/>
</dbReference>
<keyword evidence="2" id="KW-0521">NADP</keyword>
<dbReference type="SUPFAM" id="SSF51735">
    <property type="entry name" value="NAD(P)-binding Rossmann-fold domains"/>
    <property type="match status" value="1"/>
</dbReference>
<dbReference type="EMBL" id="KZ303490">
    <property type="protein sequence ID" value="PIA18328.1"/>
    <property type="molecule type" value="Genomic_DNA"/>
</dbReference>